<proteinExistence type="predicted"/>
<organism evidence="5 6">
    <name type="scientific">Batrachochytrium dendrobatidis (strain JEL423)</name>
    <dbReference type="NCBI Taxonomy" id="403673"/>
    <lineage>
        <taxon>Eukaryota</taxon>
        <taxon>Fungi</taxon>
        <taxon>Fungi incertae sedis</taxon>
        <taxon>Chytridiomycota</taxon>
        <taxon>Chytridiomycota incertae sedis</taxon>
        <taxon>Chytridiomycetes</taxon>
        <taxon>Rhizophydiales</taxon>
        <taxon>Rhizophydiales incertae sedis</taxon>
        <taxon>Batrachochytrium</taxon>
    </lineage>
</organism>
<evidence type="ECO:0000259" key="4">
    <source>
        <dbReference type="PROSITE" id="PS50014"/>
    </source>
</evidence>
<dbReference type="PANTHER" id="PTHR15398:SF4">
    <property type="entry name" value="BROMODOMAIN-CONTAINING PROTEIN 8 ISOFORM X1"/>
    <property type="match status" value="1"/>
</dbReference>
<evidence type="ECO:0000256" key="3">
    <source>
        <dbReference type="SAM" id="MobiDB-lite"/>
    </source>
</evidence>
<name>A0A177VZB2_BATDL</name>
<dbReference type="PRINTS" id="PR00503">
    <property type="entry name" value="BROMODOMAIN"/>
</dbReference>
<evidence type="ECO:0000256" key="1">
    <source>
        <dbReference type="ARBA" id="ARBA00023117"/>
    </source>
</evidence>
<dbReference type="InterPro" id="IPR036427">
    <property type="entry name" value="Bromodomain-like_sf"/>
</dbReference>
<dbReference type="SUPFAM" id="SSF47370">
    <property type="entry name" value="Bromodomain"/>
    <property type="match status" value="1"/>
</dbReference>
<reference evidence="5 6" key="2">
    <citation type="submission" date="2016-05" db="EMBL/GenBank/DDBJ databases">
        <title>Lineage-specific infection strategies underlie the spectrum of fungal disease in amphibians.</title>
        <authorList>
            <person name="Cuomo C.A."/>
            <person name="Farrer R.A."/>
            <person name="James T."/>
            <person name="Longcore J."/>
            <person name="Birren B."/>
        </authorList>
    </citation>
    <scope>NUCLEOTIDE SEQUENCE [LARGE SCALE GENOMIC DNA]</scope>
    <source>
        <strain evidence="5 6">JEL423</strain>
    </source>
</reference>
<dbReference type="InterPro" id="IPR001487">
    <property type="entry name" value="Bromodomain"/>
</dbReference>
<dbReference type="Pfam" id="PF00439">
    <property type="entry name" value="Bromodomain"/>
    <property type="match status" value="1"/>
</dbReference>
<dbReference type="GO" id="GO:0006325">
    <property type="term" value="P:chromatin organization"/>
    <property type="evidence" value="ECO:0007669"/>
    <property type="project" value="UniProtKB-ARBA"/>
</dbReference>
<protein>
    <recommendedName>
        <fullName evidence="4">Bromo domain-containing protein</fullName>
    </recommendedName>
</protein>
<dbReference type="SMART" id="SM00297">
    <property type="entry name" value="BROMO"/>
    <property type="match status" value="1"/>
</dbReference>
<dbReference type="EMBL" id="AATT01000296">
    <property type="protein sequence ID" value="OAJ32764.1"/>
    <property type="molecule type" value="Genomic_DNA"/>
</dbReference>
<accession>A0A177VZB2</accession>
<feature type="domain" description="Bromo" evidence="4">
    <location>
        <begin position="140"/>
        <end position="190"/>
    </location>
</feature>
<evidence type="ECO:0000256" key="2">
    <source>
        <dbReference type="PROSITE-ProRule" id="PRU00035"/>
    </source>
</evidence>
<dbReference type="PANTHER" id="PTHR15398">
    <property type="entry name" value="BROMODOMAIN-CONTAINING PROTEIN 8"/>
    <property type="match status" value="1"/>
</dbReference>
<sequence>MTIDELAIVPNDKESVETVSETESSLKAQNIPEVLDKDNQADDDAAQSSPTTPHPRDHSLTELKEESIVSSTATATRIYSEMDSIDPDSGTEYSDEPERKRLRIDEKYKTWKKTAMLIWNRIADHRAGNAFLKLSKEKRYSEVVKQPMSLDLVKTRIREGATKTTAEFHRDVIHILANAVMFNSEESELYSMAMEMRDYVDSEMRSLLVCTARGDGTRQ</sequence>
<dbReference type="Proteomes" id="UP000077115">
    <property type="component" value="Unassembled WGS sequence"/>
</dbReference>
<keyword evidence="1 2" id="KW-0103">Bromodomain</keyword>
<evidence type="ECO:0000313" key="6">
    <source>
        <dbReference type="Proteomes" id="UP000077115"/>
    </source>
</evidence>
<feature type="region of interest" description="Disordered" evidence="3">
    <location>
        <begin position="1"/>
        <end position="98"/>
    </location>
</feature>
<comment type="caution">
    <text evidence="5">The sequence shown here is derived from an EMBL/GenBank/DDBJ whole genome shotgun (WGS) entry which is preliminary data.</text>
</comment>
<gene>
    <name evidence="5" type="ORF">BDEG_28645</name>
</gene>
<dbReference type="VEuPathDB" id="FungiDB:BDEG_28645"/>
<dbReference type="GO" id="GO:0035267">
    <property type="term" value="C:NuA4 histone acetyltransferase complex"/>
    <property type="evidence" value="ECO:0007669"/>
    <property type="project" value="TreeGrafter"/>
</dbReference>
<feature type="compositionally biased region" description="Basic and acidic residues" evidence="3">
    <location>
        <begin position="54"/>
        <end position="67"/>
    </location>
</feature>
<dbReference type="OrthoDB" id="1742084at2759"/>
<dbReference type="Gene3D" id="1.20.920.10">
    <property type="entry name" value="Bromodomain-like"/>
    <property type="match status" value="1"/>
</dbReference>
<dbReference type="PROSITE" id="PS50014">
    <property type="entry name" value="BROMODOMAIN_2"/>
    <property type="match status" value="1"/>
</dbReference>
<evidence type="ECO:0000313" key="5">
    <source>
        <dbReference type="EMBL" id="OAJ32764.1"/>
    </source>
</evidence>
<feature type="compositionally biased region" description="Polar residues" evidence="3">
    <location>
        <begin position="68"/>
        <end position="77"/>
    </location>
</feature>
<dbReference type="STRING" id="403673.A0A177VZB2"/>
<dbReference type="AlphaFoldDB" id="A0A177VZB2"/>
<reference evidence="5 6" key="1">
    <citation type="submission" date="2006-10" db="EMBL/GenBank/DDBJ databases">
        <title>The Genome Sequence of Batrachochytrium dendrobatidis JEL423.</title>
        <authorList>
            <consortium name="The Broad Institute Genome Sequencing Platform"/>
            <person name="Birren B."/>
            <person name="Lander E."/>
            <person name="Galagan J."/>
            <person name="Cuomo C."/>
            <person name="Devon K."/>
            <person name="Jaffe D."/>
            <person name="Butler J."/>
            <person name="Alvarez P."/>
            <person name="Gnerre S."/>
            <person name="Grabherr M."/>
            <person name="Kleber M."/>
            <person name="Mauceli E."/>
            <person name="Brockman W."/>
            <person name="Young S."/>
            <person name="LaButti K."/>
            <person name="Sykes S."/>
            <person name="DeCaprio D."/>
            <person name="Crawford M."/>
            <person name="Koehrsen M."/>
            <person name="Engels R."/>
            <person name="Montgomery P."/>
            <person name="Pearson M."/>
            <person name="Howarth C."/>
            <person name="Larson L."/>
            <person name="White J."/>
            <person name="O'Leary S."/>
            <person name="Kodira C."/>
            <person name="Zeng Q."/>
            <person name="Yandava C."/>
            <person name="Alvarado L."/>
            <person name="Longcore J."/>
            <person name="James T."/>
        </authorList>
    </citation>
    <scope>NUCLEOTIDE SEQUENCE [LARGE SCALE GENOMIC DNA]</scope>
    <source>
        <strain evidence="5 6">JEL423</strain>
    </source>
</reference>